<gene>
    <name evidence="1" type="ORF">J5V96_07965</name>
</gene>
<dbReference type="AlphaFoldDB" id="A0A939QRS9"/>
<comment type="caution">
    <text evidence="1">The sequence shown here is derived from an EMBL/GenBank/DDBJ whole genome shotgun (WGS) entry which is preliminary data.</text>
</comment>
<name>A0A939QRS9_9MICO</name>
<accession>A0A939QRS9</accession>
<evidence type="ECO:0000313" key="2">
    <source>
        <dbReference type="Proteomes" id="UP000680132"/>
    </source>
</evidence>
<organism evidence="1 2">
    <name type="scientific">Microbacterium stercoris</name>
    <dbReference type="NCBI Taxonomy" id="2820289"/>
    <lineage>
        <taxon>Bacteria</taxon>
        <taxon>Bacillati</taxon>
        <taxon>Actinomycetota</taxon>
        <taxon>Actinomycetes</taxon>
        <taxon>Micrococcales</taxon>
        <taxon>Microbacteriaceae</taxon>
        <taxon>Microbacterium</taxon>
    </lineage>
</organism>
<evidence type="ECO:0000313" key="1">
    <source>
        <dbReference type="EMBL" id="MBO3663446.1"/>
    </source>
</evidence>
<keyword evidence="2" id="KW-1185">Reference proteome</keyword>
<reference evidence="1" key="1">
    <citation type="submission" date="2021-03" db="EMBL/GenBank/DDBJ databases">
        <title>Microbacterium sp. nov., a novel actinobacterium isolated from cow dung.</title>
        <authorList>
            <person name="Zhang L."/>
        </authorList>
    </citation>
    <scope>NUCLEOTIDE SEQUENCE</scope>
    <source>
        <strain evidence="1">NEAU-LLB</strain>
    </source>
</reference>
<dbReference type="Proteomes" id="UP000680132">
    <property type="component" value="Unassembled WGS sequence"/>
</dbReference>
<dbReference type="RefSeq" id="WP_208502570.1">
    <property type="nucleotide sequence ID" value="NZ_JAGFOA010000003.1"/>
</dbReference>
<protein>
    <submittedName>
        <fullName evidence="1">Uncharacterized protein</fullName>
    </submittedName>
</protein>
<proteinExistence type="predicted"/>
<sequence length="170" mass="18499">MRILLKLVLDIDADAAWRALHSQAALAELYGPLLRVEALAAPVPTVADGDDVPVRYSTLGVGVGSHLISVHDRRKTDTNGDVRILRDSGIPLTGPLASLDVWDHQMAVCPLPGDPSRTLWRERLVIGGGWAPALWAPLWAMWQWRAARLKSLAPTWAFDPQPLHADAVGA</sequence>
<dbReference type="EMBL" id="JAGFOA010000003">
    <property type="protein sequence ID" value="MBO3663446.1"/>
    <property type="molecule type" value="Genomic_DNA"/>
</dbReference>